<sequence>MTIKGLLTGASLSLLMFGAVNAAASVDPERERVLSTDLARQLIQPAYQRFSGDSETLAANLNAYCSGGDASTLDGVRDAYRRTLHDWMFLQPINWGPAAEQNRHPALYYWPDKKDIGSRQLRALIADADPATLEPAYFADASIAVSGLSALERLLFDDTPPAPGSYRCDLAAAIAGNSHRIAAELAALWPAFADQWRLALDPRGGIKLMIKSMDEIAQIISQQKIGMPLGSDIDHARDRRAESWRSARSLDNIRANLDFIATLLHGNDGQPGLLSLIAEQDGDLALILETQLQTTREMLASIEQPLESAIAEPSARNRLIMLQANTDTLQTLLAGDVSAALGISLGFNSRDGD</sequence>
<evidence type="ECO:0000256" key="2">
    <source>
        <dbReference type="ARBA" id="ARBA00022729"/>
    </source>
</evidence>
<dbReference type="CDD" id="cd14659">
    <property type="entry name" value="Imelysin-like_IPPA"/>
    <property type="match status" value="1"/>
</dbReference>
<keyword evidence="6" id="KW-1185">Reference proteome</keyword>
<comment type="caution">
    <text evidence="5">The sequence shown here is derived from an EMBL/GenBank/DDBJ whole genome shotgun (WGS) entry which is preliminary data.</text>
</comment>
<dbReference type="RefSeq" id="WP_188860496.1">
    <property type="nucleotide sequence ID" value="NZ_BMLT01000004.1"/>
</dbReference>
<dbReference type="InterPro" id="IPR034984">
    <property type="entry name" value="Imelysin-like_IPPA"/>
</dbReference>
<evidence type="ECO:0000259" key="4">
    <source>
        <dbReference type="Pfam" id="PF09375"/>
    </source>
</evidence>
<dbReference type="Gene3D" id="1.20.1420.20">
    <property type="entry name" value="M75 peptidase, HXXE motif"/>
    <property type="match status" value="1"/>
</dbReference>
<gene>
    <name evidence="5" type="ORF">GCM10011348_20580</name>
</gene>
<evidence type="ECO:0000313" key="6">
    <source>
        <dbReference type="Proteomes" id="UP000599578"/>
    </source>
</evidence>
<dbReference type="Proteomes" id="UP000599578">
    <property type="component" value="Unassembled WGS sequence"/>
</dbReference>
<dbReference type="GO" id="GO:0030313">
    <property type="term" value="C:cell envelope"/>
    <property type="evidence" value="ECO:0007669"/>
    <property type="project" value="UniProtKB-SubCell"/>
</dbReference>
<keyword evidence="2 3" id="KW-0732">Signal</keyword>
<reference evidence="5 6" key="1">
    <citation type="journal article" date="2014" name="Int. J. Syst. Evol. Microbiol.">
        <title>Complete genome sequence of Corynebacterium casei LMG S-19264T (=DSM 44701T), isolated from a smear-ripened cheese.</title>
        <authorList>
            <consortium name="US DOE Joint Genome Institute (JGI-PGF)"/>
            <person name="Walter F."/>
            <person name="Albersmeier A."/>
            <person name="Kalinowski J."/>
            <person name="Ruckert C."/>
        </authorList>
    </citation>
    <scope>NUCLEOTIDE SEQUENCE [LARGE SCALE GENOMIC DNA]</scope>
    <source>
        <strain evidence="5 6">CGMCC 1.7286</strain>
    </source>
</reference>
<dbReference type="AlphaFoldDB" id="A0A917ZG15"/>
<dbReference type="Pfam" id="PF09375">
    <property type="entry name" value="Peptidase_M75"/>
    <property type="match status" value="1"/>
</dbReference>
<organism evidence="5 6">
    <name type="scientific">Marinobacterium nitratireducens</name>
    <dbReference type="NCBI Taxonomy" id="518897"/>
    <lineage>
        <taxon>Bacteria</taxon>
        <taxon>Pseudomonadati</taxon>
        <taxon>Pseudomonadota</taxon>
        <taxon>Gammaproteobacteria</taxon>
        <taxon>Oceanospirillales</taxon>
        <taxon>Oceanospirillaceae</taxon>
        <taxon>Marinobacterium</taxon>
    </lineage>
</organism>
<dbReference type="InterPro" id="IPR018976">
    <property type="entry name" value="Imelysin-like"/>
</dbReference>
<feature type="signal peptide" evidence="3">
    <location>
        <begin position="1"/>
        <end position="22"/>
    </location>
</feature>
<dbReference type="InterPro" id="IPR038352">
    <property type="entry name" value="Imelysin_sf"/>
</dbReference>
<evidence type="ECO:0000313" key="5">
    <source>
        <dbReference type="EMBL" id="GGO81469.1"/>
    </source>
</evidence>
<feature type="chain" id="PRO_5038058205" description="Imelysin-like domain-containing protein" evidence="3">
    <location>
        <begin position="23"/>
        <end position="353"/>
    </location>
</feature>
<evidence type="ECO:0000256" key="3">
    <source>
        <dbReference type="SAM" id="SignalP"/>
    </source>
</evidence>
<comment type="subcellular location">
    <subcellularLocation>
        <location evidence="1">Cell envelope</location>
    </subcellularLocation>
</comment>
<accession>A0A917ZG15</accession>
<protein>
    <recommendedName>
        <fullName evidence="4">Imelysin-like domain-containing protein</fullName>
    </recommendedName>
</protein>
<proteinExistence type="predicted"/>
<dbReference type="EMBL" id="BMLT01000004">
    <property type="protein sequence ID" value="GGO81469.1"/>
    <property type="molecule type" value="Genomic_DNA"/>
</dbReference>
<evidence type="ECO:0000256" key="1">
    <source>
        <dbReference type="ARBA" id="ARBA00004196"/>
    </source>
</evidence>
<feature type="domain" description="Imelysin-like" evidence="4">
    <location>
        <begin position="43"/>
        <end position="330"/>
    </location>
</feature>
<name>A0A917ZG15_9GAMM</name>